<proteinExistence type="predicted"/>
<dbReference type="AlphaFoldDB" id="E8LHF1"/>
<evidence type="ECO:0008006" key="3">
    <source>
        <dbReference type="Google" id="ProtNLM"/>
    </source>
</evidence>
<protein>
    <recommendedName>
        <fullName evidence="3">Addiction module antidote protein</fullName>
    </recommendedName>
</protein>
<comment type="caution">
    <text evidence="1">The sequence shown here is derived from an EMBL/GenBank/DDBJ whole genome shotgun (WGS) entry which is preliminary data.</text>
</comment>
<evidence type="ECO:0000313" key="1">
    <source>
        <dbReference type="EMBL" id="EFY08059.1"/>
    </source>
</evidence>
<dbReference type="Proteomes" id="UP000018458">
    <property type="component" value="Unassembled WGS sequence"/>
</dbReference>
<gene>
    <name evidence="1" type="ORF">HMPREF9444_00110</name>
</gene>
<sequence>MCLKKSTVDRAYLYKALSHKGNPGIKTLMQILNALGIRFTASLASAPNT</sequence>
<evidence type="ECO:0000313" key="2">
    <source>
        <dbReference type="Proteomes" id="UP000018458"/>
    </source>
</evidence>
<name>E8LHF1_SUCHY</name>
<dbReference type="EMBL" id="AEVO01000006">
    <property type="protein sequence ID" value="EFY08059.1"/>
    <property type="molecule type" value="Genomic_DNA"/>
</dbReference>
<organism evidence="1 2">
    <name type="scientific">Succinatimonas hippei (strain DSM 22608 / JCM 16073 / KCTC 15190 / YIT 12066)</name>
    <dbReference type="NCBI Taxonomy" id="762983"/>
    <lineage>
        <taxon>Bacteria</taxon>
        <taxon>Pseudomonadati</taxon>
        <taxon>Pseudomonadota</taxon>
        <taxon>Gammaproteobacteria</taxon>
        <taxon>Aeromonadales</taxon>
        <taxon>Succinivibrionaceae</taxon>
        <taxon>Succinatimonas</taxon>
    </lineage>
</organism>
<dbReference type="STRING" id="762983.HMPREF9444_00110"/>
<accession>E8LHF1</accession>
<reference evidence="1 2" key="1">
    <citation type="submission" date="2011-01" db="EMBL/GenBank/DDBJ databases">
        <authorList>
            <person name="Weinstock G."/>
            <person name="Sodergren E."/>
            <person name="Clifton S."/>
            <person name="Fulton L."/>
            <person name="Fulton B."/>
            <person name="Courtney L."/>
            <person name="Fronick C."/>
            <person name="Harrison M."/>
            <person name="Strong C."/>
            <person name="Farmer C."/>
            <person name="Delahaunty K."/>
            <person name="Markovic C."/>
            <person name="Hall O."/>
            <person name="Minx P."/>
            <person name="Tomlinson C."/>
            <person name="Mitreva M."/>
            <person name="Hou S."/>
            <person name="Chen J."/>
            <person name="Wollam A."/>
            <person name="Pepin K.H."/>
            <person name="Johnson M."/>
            <person name="Bhonagiri V."/>
            <person name="Zhang X."/>
            <person name="Suruliraj S."/>
            <person name="Warren W."/>
            <person name="Chinwalla A."/>
            <person name="Mardis E.R."/>
            <person name="Wilson R.K."/>
        </authorList>
    </citation>
    <scope>NUCLEOTIDE SEQUENCE [LARGE SCALE GENOMIC DNA]</scope>
    <source>
        <strain evidence="2">DSM 22608 / JCM 16073 / KCTC 15190 / YIT 12066</strain>
    </source>
</reference>
<keyword evidence="2" id="KW-1185">Reference proteome</keyword>
<dbReference type="HOGENOM" id="CLU_3141471_0_0_6"/>
<dbReference type="Pfam" id="PF21716">
    <property type="entry name" value="dnstrm_HI1420"/>
    <property type="match status" value="1"/>
</dbReference>
<dbReference type="InterPro" id="IPR014057">
    <property type="entry name" value="HI1420"/>
</dbReference>